<dbReference type="PANTHER" id="PTHR47597:SF1">
    <property type="entry name" value="IS A MEMBER OF THE PF|00364 BIOTIN-REQUIRING ENZYMES FAMILY-RELATED"/>
    <property type="match status" value="1"/>
</dbReference>
<evidence type="ECO:0000313" key="3">
    <source>
        <dbReference type="Proteomes" id="UP000504608"/>
    </source>
</evidence>
<evidence type="ECO:0000259" key="2">
    <source>
        <dbReference type="Pfam" id="PF00364"/>
    </source>
</evidence>
<name>A0A6J1JMY6_CUCMA</name>
<dbReference type="Gene3D" id="2.40.50.100">
    <property type="match status" value="1"/>
</dbReference>
<dbReference type="InterPro" id="IPR011053">
    <property type="entry name" value="Single_hybrid_motif"/>
</dbReference>
<dbReference type="Proteomes" id="UP000504608">
    <property type="component" value="Unplaced"/>
</dbReference>
<proteinExistence type="predicted"/>
<organism evidence="3 4">
    <name type="scientific">Cucurbita maxima</name>
    <name type="common">Pumpkin</name>
    <name type="synonym">Winter squash</name>
    <dbReference type="NCBI Taxonomy" id="3661"/>
    <lineage>
        <taxon>Eukaryota</taxon>
        <taxon>Viridiplantae</taxon>
        <taxon>Streptophyta</taxon>
        <taxon>Embryophyta</taxon>
        <taxon>Tracheophyta</taxon>
        <taxon>Spermatophyta</taxon>
        <taxon>Magnoliopsida</taxon>
        <taxon>eudicotyledons</taxon>
        <taxon>Gunneridae</taxon>
        <taxon>Pentapetalae</taxon>
        <taxon>rosids</taxon>
        <taxon>fabids</taxon>
        <taxon>Cucurbitales</taxon>
        <taxon>Cucurbitaceae</taxon>
        <taxon>Cucurbiteae</taxon>
        <taxon>Cucurbita</taxon>
    </lineage>
</organism>
<feature type="compositionally biased region" description="Pro residues" evidence="1">
    <location>
        <begin position="131"/>
        <end position="142"/>
    </location>
</feature>
<sequence length="281" mass="30500">MASCSLRTADFKVFRLDVCRERVSTLPSCSLRNWSRTPQRYSSLIISCSSRRDLRACCNASPETRTITGSETVSEETKPSSSASQLIPNLQEVETLLTNICDTSSIAEFELKLKGFKLQIVRALKSENVPLPPVPEPAPAPAPDIQSASSIQSDSNGTVKTTSLALFKPEPVSSSSPEGISRFVERARDEGLAILSSPKVGFFRRCRTIKGKLAPPSCKENQVVKEGQVLCFIDQLSAEIPIESDISGEVVKILRKDGEAVGYGDALIAILPSFPGIKKLQ</sequence>
<dbReference type="InterPro" id="IPR053217">
    <property type="entry name" value="ACC_Biotin_Carrier"/>
</dbReference>
<dbReference type="KEGG" id="cmax:111488354"/>
<dbReference type="GeneID" id="111488354"/>
<protein>
    <submittedName>
        <fullName evidence="4 5">Uncharacterized protein LOC111488354</fullName>
    </submittedName>
</protein>
<dbReference type="SUPFAM" id="SSF51230">
    <property type="entry name" value="Single hybrid motif"/>
    <property type="match status" value="1"/>
</dbReference>
<accession>A0A6J1JMY6</accession>
<gene>
    <name evidence="4 5" type="primary">LOC111488354</name>
</gene>
<dbReference type="PANTHER" id="PTHR47597">
    <property type="entry name" value="IS A MEMBER OF THE PF|00364 BIOTIN-REQUIRING ENZYMES FAMILY-RELATED"/>
    <property type="match status" value="1"/>
</dbReference>
<reference evidence="4 5" key="1">
    <citation type="submission" date="2025-04" db="UniProtKB">
        <authorList>
            <consortium name="RefSeq"/>
        </authorList>
    </citation>
    <scope>IDENTIFICATION</scope>
    <source>
        <tissue evidence="4 5">Young leaves</tissue>
    </source>
</reference>
<evidence type="ECO:0000313" key="5">
    <source>
        <dbReference type="RefSeq" id="XP_022991823.1"/>
    </source>
</evidence>
<dbReference type="RefSeq" id="XP_022991823.1">
    <property type="nucleotide sequence ID" value="XM_023136055.1"/>
</dbReference>
<evidence type="ECO:0000256" key="1">
    <source>
        <dbReference type="SAM" id="MobiDB-lite"/>
    </source>
</evidence>
<dbReference type="OrthoDB" id="529457at2759"/>
<keyword evidence="3" id="KW-1185">Reference proteome</keyword>
<dbReference type="InterPro" id="IPR000089">
    <property type="entry name" value="Biotin_lipoyl"/>
</dbReference>
<feature type="domain" description="Lipoyl-binding" evidence="2">
    <location>
        <begin position="214"/>
        <end position="270"/>
    </location>
</feature>
<evidence type="ECO:0000313" key="4">
    <source>
        <dbReference type="RefSeq" id="XP_022991822.1"/>
    </source>
</evidence>
<feature type="compositionally biased region" description="Low complexity" evidence="1">
    <location>
        <begin position="143"/>
        <end position="155"/>
    </location>
</feature>
<feature type="region of interest" description="Disordered" evidence="1">
    <location>
        <begin position="131"/>
        <end position="156"/>
    </location>
</feature>
<dbReference type="Pfam" id="PF00364">
    <property type="entry name" value="Biotin_lipoyl"/>
    <property type="match status" value="1"/>
</dbReference>
<dbReference type="AlphaFoldDB" id="A0A6J1JMY6"/>
<dbReference type="CDD" id="cd06850">
    <property type="entry name" value="biotinyl_domain"/>
    <property type="match status" value="1"/>
</dbReference>
<dbReference type="RefSeq" id="XP_022991822.1">
    <property type="nucleotide sequence ID" value="XM_023136054.1"/>
</dbReference>